<evidence type="ECO:0000256" key="10">
    <source>
        <dbReference type="ARBA" id="ARBA00022840"/>
    </source>
</evidence>
<dbReference type="SUPFAM" id="SSF55874">
    <property type="entry name" value="ATPase domain of HSP90 chaperone/DNA topoisomerase II/histidine kinase"/>
    <property type="match status" value="1"/>
</dbReference>
<evidence type="ECO:0000256" key="12">
    <source>
        <dbReference type="ARBA" id="ARBA00023012"/>
    </source>
</evidence>
<dbReference type="Pfam" id="PF02518">
    <property type="entry name" value="HATPase_c"/>
    <property type="match status" value="1"/>
</dbReference>
<evidence type="ECO:0000313" key="24">
    <source>
        <dbReference type="Proteomes" id="UP001169027"/>
    </source>
</evidence>
<keyword evidence="10" id="KW-0067">ATP-binding</keyword>
<evidence type="ECO:0000259" key="20">
    <source>
        <dbReference type="PROSITE" id="PS50112"/>
    </source>
</evidence>
<evidence type="ECO:0000256" key="14">
    <source>
        <dbReference type="ARBA" id="ARBA00023136"/>
    </source>
</evidence>
<evidence type="ECO:0000256" key="15">
    <source>
        <dbReference type="PROSITE-ProRule" id="PRU00110"/>
    </source>
</evidence>
<feature type="domain" description="PAS" evidence="20">
    <location>
        <begin position="137"/>
        <end position="208"/>
    </location>
</feature>
<dbReference type="Gene3D" id="1.10.287.130">
    <property type="match status" value="1"/>
</dbReference>
<comment type="subcellular location">
    <subcellularLocation>
        <location evidence="2">Cell inner membrane</location>
        <topology evidence="2">Multi-pass membrane protein</topology>
    </subcellularLocation>
</comment>
<reference evidence="23" key="1">
    <citation type="submission" date="2023-06" db="EMBL/GenBank/DDBJ databases">
        <authorList>
            <person name="Jiang Y."/>
            <person name="Liu Q."/>
        </authorList>
    </citation>
    <scope>NUCLEOTIDE SEQUENCE</scope>
    <source>
        <strain evidence="23">CGMCC 1.12090</strain>
    </source>
</reference>
<feature type="domain" description="PAS" evidence="20">
    <location>
        <begin position="636"/>
        <end position="681"/>
    </location>
</feature>
<dbReference type="Gene3D" id="3.30.565.10">
    <property type="entry name" value="Histidine kinase-like ATPase, C-terminal domain"/>
    <property type="match status" value="1"/>
</dbReference>
<feature type="domain" description="Response regulatory" evidence="19">
    <location>
        <begin position="1437"/>
        <end position="1551"/>
    </location>
</feature>
<dbReference type="Pfam" id="PF00196">
    <property type="entry name" value="GerE"/>
    <property type="match status" value="1"/>
</dbReference>
<dbReference type="Gene3D" id="1.10.10.10">
    <property type="entry name" value="Winged helix-like DNA-binding domain superfamily/Winged helix DNA-binding domain"/>
    <property type="match status" value="1"/>
</dbReference>
<accession>A0ABT8SG18</accession>
<dbReference type="InterPro" id="IPR035965">
    <property type="entry name" value="PAS-like_dom_sf"/>
</dbReference>
<evidence type="ECO:0000256" key="6">
    <source>
        <dbReference type="ARBA" id="ARBA00022553"/>
    </source>
</evidence>
<dbReference type="Pfam" id="PF00072">
    <property type="entry name" value="Response_reg"/>
    <property type="match status" value="2"/>
</dbReference>
<dbReference type="InterPro" id="IPR036097">
    <property type="entry name" value="HisK_dim/P_sf"/>
</dbReference>
<evidence type="ECO:0000256" key="8">
    <source>
        <dbReference type="ARBA" id="ARBA00022692"/>
    </source>
</evidence>
<evidence type="ECO:0000313" key="23">
    <source>
        <dbReference type="EMBL" id="MDO1537856.1"/>
    </source>
</evidence>
<dbReference type="Pfam" id="PF08447">
    <property type="entry name" value="PAS_3"/>
    <property type="match status" value="2"/>
</dbReference>
<evidence type="ECO:0000256" key="7">
    <source>
        <dbReference type="ARBA" id="ARBA00022679"/>
    </source>
</evidence>
<dbReference type="PANTHER" id="PTHR43047">
    <property type="entry name" value="TWO-COMPONENT HISTIDINE PROTEIN KINASE"/>
    <property type="match status" value="1"/>
</dbReference>
<feature type="domain" description="Response regulatory" evidence="19">
    <location>
        <begin position="1180"/>
        <end position="1297"/>
    </location>
</feature>
<dbReference type="CDD" id="cd16922">
    <property type="entry name" value="HATPase_EvgS-ArcB-TorS-like"/>
    <property type="match status" value="1"/>
</dbReference>
<dbReference type="PROSITE" id="PS50109">
    <property type="entry name" value="HIS_KIN"/>
    <property type="match status" value="1"/>
</dbReference>
<dbReference type="SMART" id="SM00388">
    <property type="entry name" value="HisKA"/>
    <property type="match status" value="1"/>
</dbReference>
<evidence type="ECO:0000256" key="16">
    <source>
        <dbReference type="PROSITE-ProRule" id="PRU00169"/>
    </source>
</evidence>
<dbReference type="InterPro" id="IPR003661">
    <property type="entry name" value="HisK_dim/P_dom"/>
</dbReference>
<feature type="domain" description="PAC" evidence="21">
    <location>
        <begin position="211"/>
        <end position="263"/>
    </location>
</feature>
<dbReference type="SUPFAM" id="SSF47384">
    <property type="entry name" value="Homodimeric domain of signal transducing histidine kinase"/>
    <property type="match status" value="1"/>
</dbReference>
<dbReference type="PROSITE" id="PS50113">
    <property type="entry name" value="PAC"/>
    <property type="match status" value="4"/>
</dbReference>
<dbReference type="InterPro" id="IPR004358">
    <property type="entry name" value="Sig_transdc_His_kin-like_C"/>
</dbReference>
<evidence type="ECO:0000259" key="21">
    <source>
        <dbReference type="PROSITE" id="PS50113"/>
    </source>
</evidence>
<evidence type="ECO:0000256" key="9">
    <source>
        <dbReference type="ARBA" id="ARBA00022777"/>
    </source>
</evidence>
<dbReference type="InterPro" id="IPR000700">
    <property type="entry name" value="PAS-assoc_C"/>
</dbReference>
<evidence type="ECO:0000256" key="5">
    <source>
        <dbReference type="ARBA" id="ARBA00022519"/>
    </source>
</evidence>
<dbReference type="PROSITE" id="PS50112">
    <property type="entry name" value="PAS"/>
    <property type="match status" value="4"/>
</dbReference>
<evidence type="ECO:0000259" key="22">
    <source>
        <dbReference type="PROSITE" id="PS50894"/>
    </source>
</evidence>
<comment type="catalytic activity">
    <reaction evidence="1">
        <text>ATP + protein L-histidine = ADP + protein N-phospho-L-histidine.</text>
        <dbReference type="EC" id="2.7.13.3"/>
    </reaction>
</comment>
<dbReference type="InterPro" id="IPR016032">
    <property type="entry name" value="Sig_transdc_resp-reg_C-effctor"/>
</dbReference>
<keyword evidence="13" id="KW-0238">DNA-binding</keyword>
<dbReference type="InterPro" id="IPR036388">
    <property type="entry name" value="WH-like_DNA-bd_sf"/>
</dbReference>
<dbReference type="Gene3D" id="3.40.50.2300">
    <property type="match status" value="2"/>
</dbReference>
<keyword evidence="11" id="KW-1133">Transmembrane helix</keyword>
<dbReference type="SMART" id="SM00448">
    <property type="entry name" value="REC"/>
    <property type="match status" value="2"/>
</dbReference>
<keyword evidence="10" id="KW-0547">Nucleotide-binding</keyword>
<evidence type="ECO:0000256" key="4">
    <source>
        <dbReference type="ARBA" id="ARBA00022475"/>
    </source>
</evidence>
<protein>
    <recommendedName>
        <fullName evidence="3">histidine kinase</fullName>
        <ecNumber evidence="3">2.7.13.3</ecNumber>
    </recommendedName>
</protein>
<feature type="domain" description="PAC" evidence="21">
    <location>
        <begin position="456"/>
        <end position="508"/>
    </location>
</feature>
<dbReference type="InterPro" id="IPR000792">
    <property type="entry name" value="Tscrpt_reg_LuxR_C"/>
</dbReference>
<comment type="caution">
    <text evidence="23">The sequence shown here is derived from an EMBL/GenBank/DDBJ whole genome shotgun (WGS) entry which is preliminary data.</text>
</comment>
<organism evidence="23 24">
    <name type="scientific">Variovorax ginsengisoli</name>
    <dbReference type="NCBI Taxonomy" id="363844"/>
    <lineage>
        <taxon>Bacteria</taxon>
        <taxon>Pseudomonadati</taxon>
        <taxon>Pseudomonadota</taxon>
        <taxon>Betaproteobacteria</taxon>
        <taxon>Burkholderiales</taxon>
        <taxon>Comamonadaceae</taxon>
        <taxon>Variovorax</taxon>
    </lineage>
</organism>
<evidence type="ECO:0000256" key="1">
    <source>
        <dbReference type="ARBA" id="ARBA00000085"/>
    </source>
</evidence>
<dbReference type="Pfam" id="PF08448">
    <property type="entry name" value="PAS_4"/>
    <property type="match status" value="3"/>
</dbReference>
<dbReference type="SMART" id="SM00387">
    <property type="entry name" value="HATPase_c"/>
    <property type="match status" value="1"/>
</dbReference>
<dbReference type="CDD" id="cd00130">
    <property type="entry name" value="PAS"/>
    <property type="match status" value="5"/>
</dbReference>
<keyword evidence="5" id="KW-0997">Cell inner membrane</keyword>
<feature type="domain" description="Histidine kinase" evidence="18">
    <location>
        <begin position="915"/>
        <end position="1140"/>
    </location>
</feature>
<dbReference type="SUPFAM" id="SSF55785">
    <property type="entry name" value="PYP-like sensor domain (PAS domain)"/>
    <property type="match status" value="6"/>
</dbReference>
<dbReference type="InterPro" id="IPR036890">
    <property type="entry name" value="HATPase_C_sf"/>
</dbReference>
<keyword evidence="9" id="KW-0418">Kinase</keyword>
<dbReference type="SUPFAM" id="SSF52172">
    <property type="entry name" value="CheY-like"/>
    <property type="match status" value="2"/>
</dbReference>
<dbReference type="EMBL" id="JAUKVY010000051">
    <property type="protein sequence ID" value="MDO1537856.1"/>
    <property type="molecule type" value="Genomic_DNA"/>
</dbReference>
<dbReference type="InterPro" id="IPR008207">
    <property type="entry name" value="Sig_transdc_His_kin_Hpt_dom"/>
</dbReference>
<feature type="modified residue" description="4-aspartylphosphate" evidence="16">
    <location>
        <position position="1229"/>
    </location>
</feature>
<keyword evidence="4" id="KW-1003">Cell membrane</keyword>
<evidence type="ECO:0000256" key="11">
    <source>
        <dbReference type="ARBA" id="ARBA00022989"/>
    </source>
</evidence>
<dbReference type="CDD" id="cd06170">
    <property type="entry name" value="LuxR_C_like"/>
    <property type="match status" value="1"/>
</dbReference>
<dbReference type="InterPro" id="IPR000014">
    <property type="entry name" value="PAS"/>
</dbReference>
<feature type="modified residue" description="Phosphohistidine" evidence="15">
    <location>
        <position position="1372"/>
    </location>
</feature>
<evidence type="ECO:0000259" key="17">
    <source>
        <dbReference type="PROSITE" id="PS50043"/>
    </source>
</evidence>
<dbReference type="SUPFAM" id="SSF47226">
    <property type="entry name" value="Histidine-containing phosphotransfer domain, HPT domain"/>
    <property type="match status" value="1"/>
</dbReference>
<dbReference type="InterPro" id="IPR013655">
    <property type="entry name" value="PAS_fold_3"/>
</dbReference>
<feature type="domain" description="HTH luxR-type" evidence="17">
    <location>
        <begin position="1567"/>
        <end position="1632"/>
    </location>
</feature>
<proteinExistence type="predicted"/>
<dbReference type="CDD" id="cd00082">
    <property type="entry name" value="HisKA"/>
    <property type="match status" value="1"/>
</dbReference>
<name>A0ABT8SG18_9BURK</name>
<dbReference type="Proteomes" id="UP001169027">
    <property type="component" value="Unassembled WGS sequence"/>
</dbReference>
<dbReference type="InterPro" id="IPR013656">
    <property type="entry name" value="PAS_4"/>
</dbReference>
<dbReference type="InterPro" id="IPR011006">
    <property type="entry name" value="CheY-like_superfamily"/>
</dbReference>
<feature type="modified residue" description="4-aspartylphosphate" evidence="16">
    <location>
        <position position="1486"/>
    </location>
</feature>
<gene>
    <name evidence="23" type="ORF">Q2T77_37070</name>
</gene>
<dbReference type="PRINTS" id="PR00344">
    <property type="entry name" value="BCTRLSENSOR"/>
</dbReference>
<feature type="domain" description="HPt" evidence="22">
    <location>
        <begin position="1333"/>
        <end position="1426"/>
    </location>
</feature>
<evidence type="ECO:0000256" key="3">
    <source>
        <dbReference type="ARBA" id="ARBA00012438"/>
    </source>
</evidence>
<dbReference type="Pfam" id="PF00512">
    <property type="entry name" value="HisKA"/>
    <property type="match status" value="1"/>
</dbReference>
<dbReference type="Gene3D" id="3.30.450.20">
    <property type="entry name" value="PAS domain"/>
    <property type="match status" value="6"/>
</dbReference>
<keyword evidence="8" id="KW-0812">Transmembrane</keyword>
<dbReference type="Pfam" id="PF01627">
    <property type="entry name" value="Hpt"/>
    <property type="match status" value="1"/>
</dbReference>
<dbReference type="PRINTS" id="PR00038">
    <property type="entry name" value="HTHLUXR"/>
</dbReference>
<dbReference type="PROSITE" id="PS50043">
    <property type="entry name" value="HTH_LUXR_2"/>
    <property type="match status" value="1"/>
</dbReference>
<feature type="domain" description="PAC" evidence="21">
    <location>
        <begin position="825"/>
        <end position="879"/>
    </location>
</feature>
<dbReference type="Pfam" id="PF13426">
    <property type="entry name" value="PAS_9"/>
    <property type="match status" value="1"/>
</dbReference>
<dbReference type="SUPFAM" id="SSF46894">
    <property type="entry name" value="C-terminal effector domain of the bipartite response regulators"/>
    <property type="match status" value="1"/>
</dbReference>
<dbReference type="NCBIfam" id="TIGR00229">
    <property type="entry name" value="sensory_box"/>
    <property type="match status" value="5"/>
</dbReference>
<dbReference type="Gene3D" id="1.20.120.160">
    <property type="entry name" value="HPT domain"/>
    <property type="match status" value="1"/>
</dbReference>
<dbReference type="CDD" id="cd17546">
    <property type="entry name" value="REC_hyHK_CKI1_RcsC-like"/>
    <property type="match status" value="1"/>
</dbReference>
<dbReference type="RefSeq" id="WP_301816278.1">
    <property type="nucleotide sequence ID" value="NZ_JAUJZH010000051.1"/>
</dbReference>
<dbReference type="InterPro" id="IPR003594">
    <property type="entry name" value="HATPase_dom"/>
</dbReference>
<evidence type="ECO:0000259" key="18">
    <source>
        <dbReference type="PROSITE" id="PS50109"/>
    </source>
</evidence>
<dbReference type="SMART" id="SM00091">
    <property type="entry name" value="PAS"/>
    <property type="match status" value="5"/>
</dbReference>
<dbReference type="InterPro" id="IPR001610">
    <property type="entry name" value="PAC"/>
</dbReference>
<dbReference type="InterPro" id="IPR005467">
    <property type="entry name" value="His_kinase_dom"/>
</dbReference>
<dbReference type="PROSITE" id="PS50110">
    <property type="entry name" value="RESPONSE_REGULATORY"/>
    <property type="match status" value="2"/>
</dbReference>
<feature type="domain" description="PAS" evidence="20">
    <location>
        <begin position="264"/>
        <end position="310"/>
    </location>
</feature>
<feature type="domain" description="PAC" evidence="21">
    <location>
        <begin position="583"/>
        <end position="635"/>
    </location>
</feature>
<evidence type="ECO:0000259" key="19">
    <source>
        <dbReference type="PROSITE" id="PS50110"/>
    </source>
</evidence>
<dbReference type="SMART" id="SM00086">
    <property type="entry name" value="PAC"/>
    <property type="match status" value="4"/>
</dbReference>
<sequence>MTPWASNRAAPNNATPRVALLDAQGLVLCVDSEWALLAASSGAAPFYSGVGSDYPEQYATMVSGAPEAAADAVRGMRSVLKGTTQKFSWDYTWESPLGRQPCRMSVTPLQGPAGGAVVTHVDVDVVDEPRSASQDAAHRMLRTLVDASPDMIYALDTEERLVMCNREALRQLGADRERDLEGKSVHDLMPAAGAEAAQAENQRVLGGKPVLDRDRRHVDLAGVPHWQRTIKVPLRDADGAVIGLIGIHRNISDHKRAQEETREIADRLGTTLERLPDGFCTIDREWRITYLNEQARRLLGHARTDLLGRTVWNALPELAGTPFEPALRQSMELETTVQVVERLSLRSRWFEVRIHPSRRGLSVYIRDVTRQRRLNEKLELGRMRLMAAQTVEKIGSWITDLATGTVEWSDETHRIFDTDPLGFAPTHAGFLQRVHPDDRARIEAIFTASLQEPKAQGITHRVLLPNGAMKTVEERWQVYFDAKGKPIRVLGTCQDVTERAHAEQRLQESRLMLKLAGKMGRIGAWMADLDEDRALWSDEVCAIHGVPPGTSPSIVEAMAFYAPESIAAASNAFIACARQGVACDMEFEIIAATGRRVWVRVIAEAIRDENGSIRRVQGAFQDLSERKRTEESARRLSERLTTTLETLSDGFLALDANWRLSYVNPRAEQMLQRPGGELTGQVFWKCIPGSLGREFEASYRSAMSQRMAATFETFFMPLNAWLRVNIYAFEEGLSVYLRDVTAERGARQQLELLEASVAQLNDVVLITDNLVDGPGPRIVFVNDAFERITGYGREEVLGRSPRFLQGPMTERAELDRIRAALARSEPVHAELLNYTKSGGEYWVELDIVPVGAEGAHPGHFVAIQRDISDRKRDQSELREINTALETRVQVRTAELSLALDAAEQANRAKSAFLAAMSHEIRTPMNGVIGMIDVLAQGSLQPDQRETVHIARDSATSLLALVDDVLDFSKIEAGRFSVDLEPMAIAAVIEGVRATLAPAASKGGVALTVSMDAAVPSKVYGDAARLRQVLLNVVGNAIKFSSQPGPAGRVALGVSLVERANAVSMTEFQVTDNGIGMDEHMLSRLFTPFSQADSSTTRRFGGTGLGLSISHALVEMMGGRIEARSQPGLGSTFTVTLPFRTRAIDGVDPGSYPALADAAPPSARFVGAAASASSGPSIRPRVLVAEDNETNELVLRKQLSLMGFSTDVGRNGREALELLRRNDYSLLLTDLHMPVMDGYELVATIRAEEKGMRRMPIIALTADARSGDARHCLDVGIDECLIKPLPFETLKATLLRYVADPPGTKTAPGETRGPSSGGEPPVNLSVLASLIGDDPAATAEVLQAFRASAARVGTELAHGVRTGLRQVVLDAVHKLRSGALAIGAIRLADLCVATESSARNDNDATLLSLLVRLETEVRDIDQFLALRAEPPDSAARLRVLVVDDDEFMRAALKRMLVGAGFRTEVFSSAEDLLSHGDLTPPGVLLLDVKMPGMSGIALQEELRERRVGLPVMFLTGASEIPLAVEAMRNGAVDFLEKPVERADLVQRVRRASMLGQAAAAAPAAAADHERRLATLTPREREVHDCLVTGLTSKLIAIELGGSFRTVETHRARVMSKMGAAHLAHLVRMAVDARAAP</sequence>
<dbReference type="SMART" id="SM00421">
    <property type="entry name" value="HTH_LUXR"/>
    <property type="match status" value="1"/>
</dbReference>
<keyword evidence="14" id="KW-0472">Membrane</keyword>
<dbReference type="InterPro" id="IPR001789">
    <property type="entry name" value="Sig_transdc_resp-reg_receiver"/>
</dbReference>
<evidence type="ECO:0000256" key="2">
    <source>
        <dbReference type="ARBA" id="ARBA00004429"/>
    </source>
</evidence>
<feature type="domain" description="PAS" evidence="20">
    <location>
        <begin position="770"/>
        <end position="800"/>
    </location>
</feature>
<dbReference type="InterPro" id="IPR036641">
    <property type="entry name" value="HPT_dom_sf"/>
</dbReference>
<evidence type="ECO:0000256" key="13">
    <source>
        <dbReference type="ARBA" id="ARBA00023125"/>
    </source>
</evidence>
<keyword evidence="6 16" id="KW-0597">Phosphoprotein</keyword>
<dbReference type="PROSITE" id="PS50894">
    <property type="entry name" value="HPT"/>
    <property type="match status" value="1"/>
</dbReference>
<keyword evidence="7" id="KW-0808">Transferase</keyword>
<keyword evidence="24" id="KW-1185">Reference proteome</keyword>
<dbReference type="Gene3D" id="2.10.70.100">
    <property type="match status" value="1"/>
</dbReference>
<dbReference type="EC" id="2.7.13.3" evidence="3"/>
<keyword evidence="12" id="KW-0902">Two-component regulatory system</keyword>